<keyword evidence="2" id="KW-1003">Cell membrane</keyword>
<proteinExistence type="inferred from homology"/>
<evidence type="ECO:0000256" key="4">
    <source>
        <dbReference type="ARBA" id="ARBA00022989"/>
    </source>
</evidence>
<evidence type="ECO:0000256" key="1">
    <source>
        <dbReference type="ARBA" id="ARBA00004651"/>
    </source>
</evidence>
<dbReference type="GO" id="GO:0005886">
    <property type="term" value="C:plasma membrane"/>
    <property type="evidence" value="ECO:0007669"/>
    <property type="project" value="UniProtKB-SubCell"/>
</dbReference>
<feature type="domain" description="MacB-like periplasmic core" evidence="9">
    <location>
        <begin position="56"/>
        <end position="250"/>
    </location>
</feature>
<comment type="similarity">
    <text evidence="6">Belongs to the ABC-4 integral membrane protein family.</text>
</comment>
<keyword evidence="3 7" id="KW-0812">Transmembrane</keyword>
<dbReference type="InterPro" id="IPR050250">
    <property type="entry name" value="Macrolide_Exporter_MacB"/>
</dbReference>
<reference evidence="10 11" key="1">
    <citation type="submission" date="2019-03" db="EMBL/GenBank/DDBJ databases">
        <title>Genomic Encyclopedia of Type Strains, Phase IV (KMG-IV): sequencing the most valuable type-strain genomes for metagenomic binning, comparative biology and taxonomic classification.</title>
        <authorList>
            <person name="Goeker M."/>
        </authorList>
    </citation>
    <scope>NUCLEOTIDE SEQUENCE [LARGE SCALE GENOMIC DNA]</scope>
    <source>
        <strain evidence="10 11">DSM 25082</strain>
    </source>
</reference>
<evidence type="ECO:0000259" key="8">
    <source>
        <dbReference type="Pfam" id="PF02687"/>
    </source>
</evidence>
<dbReference type="Proteomes" id="UP000295357">
    <property type="component" value="Unassembled WGS sequence"/>
</dbReference>
<feature type="transmembrane region" description="Helical" evidence="7">
    <location>
        <begin position="15"/>
        <end position="38"/>
    </location>
</feature>
<dbReference type="PANTHER" id="PTHR30572:SF4">
    <property type="entry name" value="ABC TRANSPORTER PERMEASE YTRF"/>
    <property type="match status" value="1"/>
</dbReference>
<evidence type="ECO:0000256" key="6">
    <source>
        <dbReference type="ARBA" id="ARBA00038076"/>
    </source>
</evidence>
<dbReference type="OrthoDB" id="9770036at2"/>
<comment type="subcellular location">
    <subcellularLocation>
        <location evidence="1">Cell membrane</location>
        <topology evidence="1">Multi-pass membrane protein</topology>
    </subcellularLocation>
</comment>
<evidence type="ECO:0000313" key="11">
    <source>
        <dbReference type="Proteomes" id="UP000295357"/>
    </source>
</evidence>
<evidence type="ECO:0000256" key="5">
    <source>
        <dbReference type="ARBA" id="ARBA00023136"/>
    </source>
</evidence>
<evidence type="ECO:0000259" key="9">
    <source>
        <dbReference type="Pfam" id="PF12704"/>
    </source>
</evidence>
<dbReference type="RefSeq" id="WP_133605340.1">
    <property type="nucleotide sequence ID" value="NZ_JAUFPJ010000014.1"/>
</dbReference>
<organism evidence="10 11">
    <name type="scientific">Roseateles asaccharophilus</name>
    <dbReference type="NCBI Taxonomy" id="582607"/>
    <lineage>
        <taxon>Bacteria</taxon>
        <taxon>Pseudomonadati</taxon>
        <taxon>Pseudomonadota</taxon>
        <taxon>Betaproteobacteria</taxon>
        <taxon>Burkholderiales</taxon>
        <taxon>Sphaerotilaceae</taxon>
        <taxon>Roseateles</taxon>
    </lineage>
</organism>
<keyword evidence="11" id="KW-1185">Reference proteome</keyword>
<gene>
    <name evidence="10" type="ORF">DFR39_11229</name>
</gene>
<evidence type="ECO:0000256" key="3">
    <source>
        <dbReference type="ARBA" id="ARBA00022692"/>
    </source>
</evidence>
<feature type="transmembrane region" description="Helical" evidence="7">
    <location>
        <begin position="284"/>
        <end position="312"/>
    </location>
</feature>
<accession>A0A4R6MRW9</accession>
<dbReference type="EMBL" id="SNXE01000012">
    <property type="protein sequence ID" value="TDP04997.1"/>
    <property type="molecule type" value="Genomic_DNA"/>
</dbReference>
<keyword evidence="4 7" id="KW-1133">Transmembrane helix</keyword>
<feature type="transmembrane region" description="Helical" evidence="7">
    <location>
        <begin position="341"/>
        <end position="362"/>
    </location>
</feature>
<dbReference type="InterPro" id="IPR003838">
    <property type="entry name" value="ABC3_permease_C"/>
</dbReference>
<evidence type="ECO:0000256" key="7">
    <source>
        <dbReference type="SAM" id="Phobius"/>
    </source>
</evidence>
<feature type="transmembrane region" description="Helical" evidence="7">
    <location>
        <begin position="374"/>
        <end position="395"/>
    </location>
</feature>
<dbReference type="PANTHER" id="PTHR30572">
    <property type="entry name" value="MEMBRANE COMPONENT OF TRANSPORTER-RELATED"/>
    <property type="match status" value="1"/>
</dbReference>
<comment type="caution">
    <text evidence="10">The sequence shown here is derived from an EMBL/GenBank/DDBJ whole genome shotgun (WGS) entry which is preliminary data.</text>
</comment>
<name>A0A4R6MRW9_9BURK</name>
<feature type="domain" description="ABC3 transporter permease C-terminal" evidence="8">
    <location>
        <begin position="295"/>
        <end position="403"/>
    </location>
</feature>
<dbReference type="AlphaFoldDB" id="A0A4R6MRW9"/>
<dbReference type="GO" id="GO:0022857">
    <property type="term" value="F:transmembrane transporter activity"/>
    <property type="evidence" value="ECO:0007669"/>
    <property type="project" value="TreeGrafter"/>
</dbReference>
<dbReference type="Pfam" id="PF12704">
    <property type="entry name" value="MacB_PCD"/>
    <property type="match status" value="1"/>
</dbReference>
<evidence type="ECO:0000313" key="10">
    <source>
        <dbReference type="EMBL" id="TDP04997.1"/>
    </source>
</evidence>
<dbReference type="Pfam" id="PF02687">
    <property type="entry name" value="FtsX"/>
    <property type="match status" value="1"/>
</dbReference>
<dbReference type="InterPro" id="IPR025857">
    <property type="entry name" value="MacB_PCD"/>
</dbReference>
<evidence type="ECO:0000256" key="2">
    <source>
        <dbReference type="ARBA" id="ARBA00022475"/>
    </source>
</evidence>
<protein>
    <submittedName>
        <fullName evidence="10">Putative ABC transport system permease protein</fullName>
    </submittedName>
</protein>
<sequence>MDILPILSTLKRHKIAAGLIVVQIALTCAIVCNALFVITERLKLIQAPSGMADRELLVLRVEGLSRSQNPEAQTQADLAALRALPGVRAASLVSQLPFGRNSVAEGVGSSPDPRQQNINVGRYVASENWLPTLGLTLAEGRDFEPAEYADGAQVFKPGEEPKVPAVIINRALAERMFPGRSALGQPIYVYGATPQIVVGVLEHLPSPNPGVAGERERYNMVLPIRPTFRGGIYVLRASPDADRQSLLKAAAAALEQSSQGGKRLFRQQRLLEELRADYYRQDRFMVGLLLGVCGAMMLVTAFGIVGLASFWVQQRSRMIGTRRALGASQAQILRYFQTENLLLSALGIALGMALAYGINLLLMTQYELPRLPMLYLPLGALLLLGLGQLAVLGPARRAAALPPSLVMRGLN</sequence>
<keyword evidence="5 7" id="KW-0472">Membrane</keyword>